<dbReference type="RefSeq" id="WP_267301688.1">
    <property type="nucleotide sequence ID" value="NZ_JAOQJZ010000013.1"/>
</dbReference>
<evidence type="ECO:0000313" key="2">
    <source>
        <dbReference type="Proteomes" id="UP001208131"/>
    </source>
</evidence>
<keyword evidence="2" id="KW-1185">Reference proteome</keyword>
<organism evidence="1 2">
    <name type="scientific">Hominimerdicola aceti</name>
    <dbReference type="NCBI Taxonomy" id="2981726"/>
    <lineage>
        <taxon>Bacteria</taxon>
        <taxon>Bacillati</taxon>
        <taxon>Bacillota</taxon>
        <taxon>Clostridia</taxon>
        <taxon>Eubacteriales</taxon>
        <taxon>Oscillospiraceae</taxon>
        <taxon>Hominimerdicola</taxon>
    </lineage>
</organism>
<proteinExistence type="predicted"/>
<comment type="caution">
    <text evidence="1">The sequence shown here is derived from an EMBL/GenBank/DDBJ whole genome shotgun (WGS) entry which is preliminary data.</text>
</comment>
<dbReference type="EMBL" id="JAOQJZ010000013">
    <property type="protein sequence ID" value="MCU6706572.1"/>
    <property type="molecule type" value="Genomic_DNA"/>
</dbReference>
<accession>A0AAE3LL81</accession>
<protein>
    <submittedName>
        <fullName evidence="1">Uncharacterized protein</fullName>
    </submittedName>
</protein>
<sequence length="64" mass="7226">MAQIGEIDTGAGSRTPGESLTIAQQLQADKKSRELSEASVTIVEYLRHEQNRGQQQKRKWNDLE</sequence>
<gene>
    <name evidence="1" type="ORF">OCV57_11630</name>
</gene>
<name>A0AAE3LL81_9FIRM</name>
<reference evidence="1 2" key="1">
    <citation type="journal article" date="2021" name="ISME Commun">
        <title>Automated analysis of genomic sequences facilitates high-throughput and comprehensive description of bacteria.</title>
        <authorList>
            <person name="Hitch T.C.A."/>
        </authorList>
    </citation>
    <scope>NUCLEOTIDE SEQUENCE [LARGE SCALE GENOMIC DNA]</scope>
    <source>
        <strain evidence="1 2">Sanger_31</strain>
    </source>
</reference>
<dbReference type="Proteomes" id="UP001208131">
    <property type="component" value="Unassembled WGS sequence"/>
</dbReference>
<evidence type="ECO:0000313" key="1">
    <source>
        <dbReference type="EMBL" id="MCU6706572.1"/>
    </source>
</evidence>
<dbReference type="AlphaFoldDB" id="A0AAE3LL81"/>